<evidence type="ECO:0000313" key="3">
    <source>
        <dbReference type="Proteomes" id="UP000503640"/>
    </source>
</evidence>
<organism evidence="2 3">
    <name type="scientific">Anaeromyxobacter diazotrophicus</name>
    <dbReference type="NCBI Taxonomy" id="2590199"/>
    <lineage>
        <taxon>Bacteria</taxon>
        <taxon>Pseudomonadati</taxon>
        <taxon>Myxococcota</taxon>
        <taxon>Myxococcia</taxon>
        <taxon>Myxococcales</taxon>
        <taxon>Cystobacterineae</taxon>
        <taxon>Anaeromyxobacteraceae</taxon>
        <taxon>Anaeromyxobacter</taxon>
    </lineage>
</organism>
<protein>
    <submittedName>
        <fullName evidence="2">Uncharacterized protein</fullName>
    </submittedName>
</protein>
<comment type="caution">
    <text evidence="2">The sequence shown here is derived from an EMBL/GenBank/DDBJ whole genome shotgun (WGS) entry which is preliminary data.</text>
</comment>
<dbReference type="Proteomes" id="UP000503640">
    <property type="component" value="Unassembled WGS sequence"/>
</dbReference>
<dbReference type="EMBL" id="BJTG01000001">
    <property type="protein sequence ID" value="GEJ55316.1"/>
    <property type="molecule type" value="Genomic_DNA"/>
</dbReference>
<keyword evidence="1" id="KW-0732">Signal</keyword>
<feature type="signal peptide" evidence="1">
    <location>
        <begin position="1"/>
        <end position="22"/>
    </location>
</feature>
<reference evidence="3" key="1">
    <citation type="journal article" date="2020" name="Appl. Environ. Microbiol.">
        <title>Diazotrophic Anaeromyxobacter Isolates from Soils.</title>
        <authorList>
            <person name="Masuda Y."/>
            <person name="Yamanaka H."/>
            <person name="Xu Z.X."/>
            <person name="Shiratori Y."/>
            <person name="Aono T."/>
            <person name="Amachi S."/>
            <person name="Senoo K."/>
            <person name="Itoh H."/>
        </authorList>
    </citation>
    <scope>NUCLEOTIDE SEQUENCE [LARGE SCALE GENOMIC DNA]</scope>
    <source>
        <strain evidence="3">R267</strain>
    </source>
</reference>
<dbReference type="AlphaFoldDB" id="A0A7I9VFZ7"/>
<name>A0A7I9VFZ7_9BACT</name>
<proteinExistence type="predicted"/>
<feature type="chain" id="PRO_5029624494" evidence="1">
    <location>
        <begin position="23"/>
        <end position="289"/>
    </location>
</feature>
<sequence length="289" mass="30425">MISLRVTAAALLAASAPAAALAQESVLDQPVEKEGWPTELTRRPLTLAEGMFEITLPLGVGLGQERTGRPVFLAPAFYYGVSDALTVGVRHFQGLCLSGGPECPKVYGDVSLDSLWSAWRGASTDLAVGVALAASPVTDPLALSVEGRLVARLRGGPASLTVAPSLEVGVTHRDDALVRNEPLAFPLATTSFGFYQTVARNRELLRVPVTLAVQASPRLAVAAAASLDGPLDGFSDAYRIPVGAAAVLSPSRMWDVGVSFTFLDLLGPRRAGIDRADRRGAQAFVSYRM</sequence>
<evidence type="ECO:0000313" key="2">
    <source>
        <dbReference type="EMBL" id="GEJ55316.1"/>
    </source>
</evidence>
<gene>
    <name evidence="2" type="ORF">AMYX_00570</name>
</gene>
<dbReference type="RefSeq" id="WP_176062127.1">
    <property type="nucleotide sequence ID" value="NZ_BJTG01000001.1"/>
</dbReference>
<keyword evidence="3" id="KW-1185">Reference proteome</keyword>
<evidence type="ECO:0000256" key="1">
    <source>
        <dbReference type="SAM" id="SignalP"/>
    </source>
</evidence>
<accession>A0A7I9VFZ7</accession>